<organism evidence="1 2">
    <name type="scientific">Saccharopolyspora taberi</name>
    <dbReference type="NCBI Taxonomy" id="60895"/>
    <lineage>
        <taxon>Bacteria</taxon>
        <taxon>Bacillati</taxon>
        <taxon>Actinomycetota</taxon>
        <taxon>Actinomycetes</taxon>
        <taxon>Pseudonocardiales</taxon>
        <taxon>Pseudonocardiaceae</taxon>
        <taxon>Saccharopolyspora</taxon>
    </lineage>
</organism>
<evidence type="ECO:0000313" key="1">
    <source>
        <dbReference type="EMBL" id="GAA2785375.1"/>
    </source>
</evidence>
<evidence type="ECO:0000313" key="2">
    <source>
        <dbReference type="Proteomes" id="UP001500979"/>
    </source>
</evidence>
<comment type="caution">
    <text evidence="1">The sequence shown here is derived from an EMBL/GenBank/DDBJ whole genome shotgun (WGS) entry which is preliminary data.</text>
</comment>
<gene>
    <name evidence="1" type="ORF">GCM10010470_19390</name>
</gene>
<protein>
    <submittedName>
        <fullName evidence="1">Uncharacterized protein</fullName>
    </submittedName>
</protein>
<accession>A0ABN3VAG7</accession>
<proteinExistence type="predicted"/>
<dbReference type="Proteomes" id="UP001500979">
    <property type="component" value="Unassembled WGS sequence"/>
</dbReference>
<dbReference type="EMBL" id="BAAAUX010000011">
    <property type="protein sequence ID" value="GAA2785375.1"/>
    <property type="molecule type" value="Genomic_DNA"/>
</dbReference>
<reference evidence="1 2" key="1">
    <citation type="journal article" date="2019" name="Int. J. Syst. Evol. Microbiol.">
        <title>The Global Catalogue of Microorganisms (GCM) 10K type strain sequencing project: providing services to taxonomists for standard genome sequencing and annotation.</title>
        <authorList>
            <consortium name="The Broad Institute Genomics Platform"/>
            <consortium name="The Broad Institute Genome Sequencing Center for Infectious Disease"/>
            <person name="Wu L."/>
            <person name="Ma J."/>
        </authorList>
    </citation>
    <scope>NUCLEOTIDE SEQUENCE [LARGE SCALE GENOMIC DNA]</scope>
    <source>
        <strain evidence="1 2">JCM 9383</strain>
    </source>
</reference>
<sequence length="114" mass="12873">MCRTPIRCKSIPAMRAPEELPGMRRKEQRTAVRSDFFVESDEEEPGAAIISDTWTDHAGTVHERRPGGENTTRCGLHIGPRKHVRCVRACRTCVEENLRDFGLAHRCSPACCRP</sequence>
<name>A0ABN3VAG7_9PSEU</name>
<keyword evidence="2" id="KW-1185">Reference proteome</keyword>